<sequence>MQIRYRMLMYRMSRLAGQNNMTSVQEIGFATELAELVVKEGLAERVVAELFDHEDAQIRRIAVNAIRRTGRYDVPGLQAALIRRLADAEPWVRHDAAWVVQDSRMDGGLLRAALRRLAGNVQLPQDAVRAKSAPGDALLQAQVRARQTLDALLKKDAQAALAALRASLATFSALNKEPYNSGTVGQLNLARRELQRRIAGRALARSAKLTFRRVEGPDGKPVFAETARREIGAGEDGGE</sequence>
<accession>A0A562B819</accession>
<organism evidence="1 2">
    <name type="scientific">Cupriavidus gilardii J11</name>
    <dbReference type="NCBI Taxonomy" id="936133"/>
    <lineage>
        <taxon>Bacteria</taxon>
        <taxon>Pseudomonadati</taxon>
        <taxon>Pseudomonadota</taxon>
        <taxon>Betaproteobacteria</taxon>
        <taxon>Burkholderiales</taxon>
        <taxon>Burkholderiaceae</taxon>
        <taxon>Cupriavidus</taxon>
    </lineage>
</organism>
<gene>
    <name evidence="1" type="ORF">L602_004500000220</name>
</gene>
<evidence type="ECO:0000313" key="1">
    <source>
        <dbReference type="EMBL" id="TWG81119.1"/>
    </source>
</evidence>
<comment type="caution">
    <text evidence="1">The sequence shown here is derived from an EMBL/GenBank/DDBJ whole genome shotgun (WGS) entry which is preliminary data.</text>
</comment>
<reference evidence="1 2" key="1">
    <citation type="submission" date="2019-07" db="EMBL/GenBank/DDBJ databases">
        <title>Genome sequencing of lignin-degrading bacterial isolates.</title>
        <authorList>
            <person name="Gladden J."/>
        </authorList>
    </citation>
    <scope>NUCLEOTIDE SEQUENCE [LARGE SCALE GENOMIC DNA]</scope>
    <source>
        <strain evidence="1 2">J11</strain>
    </source>
</reference>
<dbReference type="Proteomes" id="UP000318141">
    <property type="component" value="Unassembled WGS sequence"/>
</dbReference>
<dbReference type="Gene3D" id="1.25.10.10">
    <property type="entry name" value="Leucine-rich Repeat Variant"/>
    <property type="match status" value="1"/>
</dbReference>
<protein>
    <recommendedName>
        <fullName evidence="3">HEAT repeat protein</fullName>
    </recommendedName>
</protein>
<dbReference type="AlphaFoldDB" id="A0A562B819"/>
<name>A0A562B819_9BURK</name>
<dbReference type="InterPro" id="IPR016024">
    <property type="entry name" value="ARM-type_fold"/>
</dbReference>
<evidence type="ECO:0008006" key="3">
    <source>
        <dbReference type="Google" id="ProtNLM"/>
    </source>
</evidence>
<proteinExistence type="predicted"/>
<dbReference type="EMBL" id="VLJN01000040">
    <property type="protein sequence ID" value="TWG81119.1"/>
    <property type="molecule type" value="Genomic_DNA"/>
</dbReference>
<evidence type="ECO:0000313" key="2">
    <source>
        <dbReference type="Proteomes" id="UP000318141"/>
    </source>
</evidence>
<dbReference type="InterPro" id="IPR011989">
    <property type="entry name" value="ARM-like"/>
</dbReference>
<dbReference type="SUPFAM" id="SSF48371">
    <property type="entry name" value="ARM repeat"/>
    <property type="match status" value="1"/>
</dbReference>
<keyword evidence="2" id="KW-1185">Reference proteome</keyword>